<feature type="region of interest" description="Disordered" evidence="2">
    <location>
        <begin position="47"/>
        <end position="161"/>
    </location>
</feature>
<dbReference type="PANTHER" id="PTHR23176">
    <property type="entry name" value="RHO/RAC/CDC GTPASE-ACTIVATING PROTEIN"/>
    <property type="match status" value="1"/>
</dbReference>
<dbReference type="Pfam" id="PF00620">
    <property type="entry name" value="RhoGAP"/>
    <property type="match status" value="1"/>
</dbReference>
<feature type="region of interest" description="Disordered" evidence="2">
    <location>
        <begin position="715"/>
        <end position="737"/>
    </location>
</feature>
<evidence type="ECO:0000259" key="3">
    <source>
        <dbReference type="PROSITE" id="PS50238"/>
    </source>
</evidence>
<accession>A0A0L0S2Y0</accession>
<dbReference type="VEuPathDB" id="FungiDB:AMAG_02659"/>
<protein>
    <recommendedName>
        <fullName evidence="3">Rho-GAP domain-containing protein</fullName>
    </recommendedName>
</protein>
<proteinExistence type="predicted"/>
<feature type="region of interest" description="Disordered" evidence="2">
    <location>
        <begin position="775"/>
        <end position="823"/>
    </location>
</feature>
<dbReference type="GO" id="GO:0007165">
    <property type="term" value="P:signal transduction"/>
    <property type="evidence" value="ECO:0007669"/>
    <property type="project" value="InterPro"/>
</dbReference>
<feature type="region of interest" description="Disordered" evidence="2">
    <location>
        <begin position="626"/>
        <end position="682"/>
    </location>
</feature>
<name>A0A0L0S2Y0_ALLM3</name>
<dbReference type="SMART" id="SM00324">
    <property type="entry name" value="RhoGAP"/>
    <property type="match status" value="1"/>
</dbReference>
<organism evidence="4 5">
    <name type="scientific">Allomyces macrogynus (strain ATCC 38327)</name>
    <name type="common">Allomyces javanicus var. macrogynus</name>
    <dbReference type="NCBI Taxonomy" id="578462"/>
    <lineage>
        <taxon>Eukaryota</taxon>
        <taxon>Fungi</taxon>
        <taxon>Fungi incertae sedis</taxon>
        <taxon>Blastocladiomycota</taxon>
        <taxon>Blastocladiomycetes</taxon>
        <taxon>Blastocladiales</taxon>
        <taxon>Blastocladiaceae</taxon>
        <taxon>Allomyces</taxon>
    </lineage>
</organism>
<gene>
    <name evidence="4" type="ORF">AMAG_02659</name>
</gene>
<reference evidence="5" key="2">
    <citation type="submission" date="2009-11" db="EMBL/GenBank/DDBJ databases">
        <title>The Genome Sequence of Allomyces macrogynus strain ATCC 38327.</title>
        <authorList>
            <consortium name="The Broad Institute Genome Sequencing Platform"/>
            <person name="Russ C."/>
            <person name="Cuomo C."/>
            <person name="Shea T."/>
            <person name="Young S.K."/>
            <person name="Zeng Q."/>
            <person name="Koehrsen M."/>
            <person name="Haas B."/>
            <person name="Borodovsky M."/>
            <person name="Guigo R."/>
            <person name="Alvarado L."/>
            <person name="Berlin A."/>
            <person name="Borenstein D."/>
            <person name="Chen Z."/>
            <person name="Engels R."/>
            <person name="Freedman E."/>
            <person name="Gellesch M."/>
            <person name="Goldberg J."/>
            <person name="Griggs A."/>
            <person name="Gujja S."/>
            <person name="Heiman D."/>
            <person name="Hepburn T."/>
            <person name="Howarth C."/>
            <person name="Jen D."/>
            <person name="Larson L."/>
            <person name="Lewis B."/>
            <person name="Mehta T."/>
            <person name="Park D."/>
            <person name="Pearson M."/>
            <person name="Roberts A."/>
            <person name="Saif S."/>
            <person name="Shenoy N."/>
            <person name="Sisk P."/>
            <person name="Stolte C."/>
            <person name="Sykes S."/>
            <person name="Walk T."/>
            <person name="White J."/>
            <person name="Yandava C."/>
            <person name="Burger G."/>
            <person name="Gray M.W."/>
            <person name="Holland P.W.H."/>
            <person name="King N."/>
            <person name="Lang F.B.F."/>
            <person name="Roger A.J."/>
            <person name="Ruiz-Trillo I."/>
            <person name="Lander E."/>
            <person name="Nusbaum C."/>
        </authorList>
    </citation>
    <scope>NUCLEOTIDE SEQUENCE [LARGE SCALE GENOMIC DNA]</scope>
    <source>
        <strain evidence="5">ATCC 38327</strain>
    </source>
</reference>
<dbReference type="STRING" id="578462.A0A0L0S2Y0"/>
<feature type="region of interest" description="Disordered" evidence="2">
    <location>
        <begin position="326"/>
        <end position="345"/>
    </location>
</feature>
<dbReference type="Proteomes" id="UP000054350">
    <property type="component" value="Unassembled WGS sequence"/>
</dbReference>
<dbReference type="PROSITE" id="PS50238">
    <property type="entry name" value="RHOGAP"/>
    <property type="match status" value="1"/>
</dbReference>
<feature type="compositionally biased region" description="Low complexity" evidence="2">
    <location>
        <begin position="804"/>
        <end position="815"/>
    </location>
</feature>
<evidence type="ECO:0000313" key="4">
    <source>
        <dbReference type="EMBL" id="KNE56888.1"/>
    </source>
</evidence>
<evidence type="ECO:0000313" key="5">
    <source>
        <dbReference type="Proteomes" id="UP000054350"/>
    </source>
</evidence>
<dbReference type="GO" id="GO:0005737">
    <property type="term" value="C:cytoplasm"/>
    <property type="evidence" value="ECO:0007669"/>
    <property type="project" value="TreeGrafter"/>
</dbReference>
<keyword evidence="1" id="KW-0343">GTPase activation</keyword>
<dbReference type="eggNOG" id="KOG4269">
    <property type="taxonomic scope" value="Eukaryota"/>
</dbReference>
<dbReference type="InterPro" id="IPR000198">
    <property type="entry name" value="RhoGAP_dom"/>
</dbReference>
<feature type="compositionally biased region" description="Low complexity" evidence="2">
    <location>
        <begin position="724"/>
        <end position="737"/>
    </location>
</feature>
<dbReference type="GO" id="GO:0005096">
    <property type="term" value="F:GTPase activator activity"/>
    <property type="evidence" value="ECO:0007669"/>
    <property type="project" value="UniProtKB-KW"/>
</dbReference>
<dbReference type="EMBL" id="GG745331">
    <property type="protein sequence ID" value="KNE56888.1"/>
    <property type="molecule type" value="Genomic_DNA"/>
</dbReference>
<dbReference type="Gene3D" id="1.10.555.10">
    <property type="entry name" value="Rho GTPase activation protein"/>
    <property type="match status" value="1"/>
</dbReference>
<evidence type="ECO:0000256" key="1">
    <source>
        <dbReference type="ARBA" id="ARBA00022468"/>
    </source>
</evidence>
<dbReference type="AlphaFoldDB" id="A0A0L0S2Y0"/>
<keyword evidence="5" id="KW-1185">Reference proteome</keyword>
<reference evidence="4 5" key="1">
    <citation type="submission" date="2009-11" db="EMBL/GenBank/DDBJ databases">
        <title>Annotation of Allomyces macrogynus ATCC 38327.</title>
        <authorList>
            <consortium name="The Broad Institute Genome Sequencing Platform"/>
            <person name="Russ C."/>
            <person name="Cuomo C."/>
            <person name="Burger G."/>
            <person name="Gray M.W."/>
            <person name="Holland P.W.H."/>
            <person name="King N."/>
            <person name="Lang F.B.F."/>
            <person name="Roger A.J."/>
            <person name="Ruiz-Trillo I."/>
            <person name="Young S.K."/>
            <person name="Zeng Q."/>
            <person name="Gargeya S."/>
            <person name="Fitzgerald M."/>
            <person name="Haas B."/>
            <person name="Abouelleil A."/>
            <person name="Alvarado L."/>
            <person name="Arachchi H.M."/>
            <person name="Berlin A."/>
            <person name="Chapman S.B."/>
            <person name="Gearin G."/>
            <person name="Goldberg J."/>
            <person name="Griggs A."/>
            <person name="Gujja S."/>
            <person name="Hansen M."/>
            <person name="Heiman D."/>
            <person name="Howarth C."/>
            <person name="Larimer J."/>
            <person name="Lui A."/>
            <person name="MacDonald P.J.P."/>
            <person name="McCowen C."/>
            <person name="Montmayeur A."/>
            <person name="Murphy C."/>
            <person name="Neiman D."/>
            <person name="Pearson M."/>
            <person name="Priest M."/>
            <person name="Roberts A."/>
            <person name="Saif S."/>
            <person name="Shea T."/>
            <person name="Sisk P."/>
            <person name="Stolte C."/>
            <person name="Sykes S."/>
            <person name="Wortman J."/>
            <person name="Nusbaum C."/>
            <person name="Birren B."/>
        </authorList>
    </citation>
    <scope>NUCLEOTIDE SEQUENCE [LARGE SCALE GENOMIC DNA]</scope>
    <source>
        <strain evidence="4 5">ATCC 38327</strain>
    </source>
</reference>
<dbReference type="SUPFAM" id="SSF48350">
    <property type="entry name" value="GTPase activation domain, GAP"/>
    <property type="match status" value="1"/>
</dbReference>
<dbReference type="PANTHER" id="PTHR23176:SF129">
    <property type="entry name" value="RHO GTPASE ACTIVATING PROTEIN AT 16F, ISOFORM E-RELATED"/>
    <property type="match status" value="1"/>
</dbReference>
<feature type="region of interest" description="Disordered" evidence="2">
    <location>
        <begin position="899"/>
        <end position="920"/>
    </location>
</feature>
<evidence type="ECO:0000256" key="2">
    <source>
        <dbReference type="SAM" id="MobiDB-lite"/>
    </source>
</evidence>
<feature type="domain" description="Rho-GAP" evidence="3">
    <location>
        <begin position="401"/>
        <end position="599"/>
    </location>
</feature>
<dbReference type="OrthoDB" id="185175at2759"/>
<dbReference type="InterPro" id="IPR050729">
    <property type="entry name" value="Rho-GAP"/>
</dbReference>
<dbReference type="InterPro" id="IPR008936">
    <property type="entry name" value="Rho_GTPase_activation_prot"/>
</dbReference>
<sequence>MSTMGPPLDPDMLKQQNDQLWRLVERQRQVIFQLREELERALGGSSVVGAPTQASPAQASPASLATPSPALPAAAPSLAALPPRTTSTNTAASASTSLPPILPPRSAHYASPLTTPATAVATPPTPSSLGPAGPATPTTAAPPAASLAAAPASQTSPPTQTQLAHLRTSLHRLSLPVLGAFIGPNAKGKEVMYIVVSVRVHEQPLAPLGAPAFTEFWCVAKTYADLVALETKCRAAHKVHPQLATMARLPDKAVFAPGRGPEPGREASAAVELFLGQLLAAVVEFPFGPMTHQLVEFISTDLHDPTTTLFQATAAAAAAAAAAGGSGSVPSTPISEEPPASASSGGGLASAFGRLRLGGASAAHAASSSRNHAGKLVAGSSPLARSSSSNPSTPRAPVFGVSLERAIAVSRIKEGYELPAVVYRCIEYLDSQDAKNEEGIYRLSGSSATIRALKDRFNAEGDVDLCSSTDYIDVHAVAGLLKLFFRELPGSLLTDQFHPYFVALQEVADINDRVAELSLLINMLPLPNYTVLRALISHLVTVVTNSDVNKMTVRNIGIVFAPTLGIPAGIFALMLMRFSDVFDVETGRKYLEEREARRRAAAIAASPADSTADSTAAVLAPAAEGGDTANATAAVPPSSSDGRNDLVDLVGEYDGTPQGVSPPNGSGLGTHDDVDLDDASPAAPNARNSIIYSQAAPEAMLHLERSLTPVVVDDDHVDLDTDPSPETSATAAPPLAAPPRAHARLSAGYLDYYAGTEAVQYLQYLDEVGPDAPASLPRRIAPPARGDSHGAVLGSSPGSISSLTTAAQQGGAAPPRGNSRSNKRESVYLAARQYQEWSNPKRQSAVPAVPTMSPSSLQQAEASLQALLQTDPGSLSRELAHMDPAALATLQALLVERTQQVGQQGQQGAQGTQGAQQKSG</sequence>
<feature type="compositionally biased region" description="Low complexity" evidence="2">
    <location>
        <begin position="110"/>
        <end position="161"/>
    </location>
</feature>
<feature type="compositionally biased region" description="Low complexity" evidence="2">
    <location>
        <begin position="50"/>
        <end position="97"/>
    </location>
</feature>